<dbReference type="Proteomes" id="UP000031561">
    <property type="component" value="Unassembled WGS sequence"/>
</dbReference>
<feature type="domain" description="Glycosyl transferase family 1" evidence="1">
    <location>
        <begin position="216"/>
        <end position="370"/>
    </location>
</feature>
<organism evidence="3 4">
    <name type="scientific">Lyngbya confervoides BDU141951</name>
    <dbReference type="NCBI Taxonomy" id="1574623"/>
    <lineage>
        <taxon>Bacteria</taxon>
        <taxon>Bacillati</taxon>
        <taxon>Cyanobacteriota</taxon>
        <taxon>Cyanophyceae</taxon>
        <taxon>Oscillatoriophycideae</taxon>
        <taxon>Oscillatoriales</taxon>
        <taxon>Microcoleaceae</taxon>
        <taxon>Lyngbya</taxon>
    </lineage>
</organism>
<comment type="caution">
    <text evidence="3">The sequence shown here is derived from an EMBL/GenBank/DDBJ whole genome shotgun (WGS) entry which is preliminary data.</text>
</comment>
<sequence>MQLLFPLTLYPPAVGGAQIHHHFLAQNLQSNGHKVQIITFWDDNRTDWLLGTTVHAHGSSADYVIDGVSVHRMGFNFGEKIRMGAFLPIYYPWMKTAVPFISREIKKRIYDFSLSANLIHNVRIGREHITHASLQLARQRNIPFVFTPVHHPRWVGWRYRVYIDIYRQADAVIALTQAEKATLVELGVDPSRIYVTGIGPVVSDTCFPEEFKSKYKISEPNILFLGQHYSYKGFKHLLDAAPLVWKSYPETQFVFIGPAVQDSEKIFREYSDPRIIRLGRVSMQEKSNALAASTLLCVPSSQESFGGVYTEAWYFGKPVIGCQIPALTHIVNHGVDGYLVRQRPEEIAECIISLLDNPSHASTMGKMGEKKVKEKLTWDKIAAATEAIYQSLM</sequence>
<name>A0ABD4T9Q0_9CYAN</name>
<dbReference type="InterPro" id="IPR028098">
    <property type="entry name" value="Glyco_trans_4-like_N"/>
</dbReference>
<evidence type="ECO:0000313" key="4">
    <source>
        <dbReference type="Proteomes" id="UP000031561"/>
    </source>
</evidence>
<accession>A0ABD4T9Q0</accession>
<evidence type="ECO:0000259" key="1">
    <source>
        <dbReference type="Pfam" id="PF00534"/>
    </source>
</evidence>
<dbReference type="EMBL" id="JTHE03000116">
    <property type="protein sequence ID" value="MCM1985148.1"/>
    <property type="molecule type" value="Genomic_DNA"/>
</dbReference>
<reference evidence="3 4" key="1">
    <citation type="journal article" date="2015" name="Genome Announc.">
        <title>Draft Genome Sequence of Filamentous Marine Cyanobacterium Lyngbya confervoides Strain BDU141951.</title>
        <authorList>
            <person name="Chandrababunaidu M.M."/>
            <person name="Sen D."/>
            <person name="Tripathy S."/>
        </authorList>
    </citation>
    <scope>NUCLEOTIDE SEQUENCE [LARGE SCALE GENOMIC DNA]</scope>
    <source>
        <strain evidence="3 4">BDU141951</strain>
    </source>
</reference>
<dbReference type="CDD" id="cd03801">
    <property type="entry name" value="GT4_PimA-like"/>
    <property type="match status" value="1"/>
</dbReference>
<dbReference type="PANTHER" id="PTHR12526">
    <property type="entry name" value="GLYCOSYLTRANSFERASE"/>
    <property type="match status" value="1"/>
</dbReference>
<dbReference type="Gene3D" id="3.40.50.2000">
    <property type="entry name" value="Glycogen Phosphorylase B"/>
    <property type="match status" value="2"/>
</dbReference>
<protein>
    <submittedName>
        <fullName evidence="3">Glycosyltransferase family 4 protein</fullName>
    </submittedName>
</protein>
<dbReference type="PANTHER" id="PTHR12526:SF572">
    <property type="entry name" value="BLL5144 PROTEIN"/>
    <property type="match status" value="1"/>
</dbReference>
<dbReference type="InterPro" id="IPR001296">
    <property type="entry name" value="Glyco_trans_1"/>
</dbReference>
<evidence type="ECO:0000313" key="3">
    <source>
        <dbReference type="EMBL" id="MCM1985148.1"/>
    </source>
</evidence>
<dbReference type="AlphaFoldDB" id="A0ABD4T9Q0"/>
<dbReference type="SUPFAM" id="SSF53756">
    <property type="entry name" value="UDP-Glycosyltransferase/glycogen phosphorylase"/>
    <property type="match status" value="1"/>
</dbReference>
<proteinExistence type="predicted"/>
<dbReference type="RefSeq" id="WP_166278088.1">
    <property type="nucleotide sequence ID" value="NZ_JTHE03000116.1"/>
</dbReference>
<keyword evidence="4" id="KW-1185">Reference proteome</keyword>
<dbReference type="Pfam" id="PF13579">
    <property type="entry name" value="Glyco_trans_4_4"/>
    <property type="match status" value="1"/>
</dbReference>
<gene>
    <name evidence="3" type="ORF">QQ91_0020225</name>
</gene>
<feature type="domain" description="Glycosyltransferase subfamily 4-like N-terminal" evidence="2">
    <location>
        <begin position="15"/>
        <end position="196"/>
    </location>
</feature>
<evidence type="ECO:0000259" key="2">
    <source>
        <dbReference type="Pfam" id="PF13579"/>
    </source>
</evidence>
<dbReference type="Pfam" id="PF00534">
    <property type="entry name" value="Glycos_transf_1"/>
    <property type="match status" value="1"/>
</dbReference>